<dbReference type="EMBL" id="JBHTLS010000135">
    <property type="protein sequence ID" value="MFD1107291.1"/>
    <property type="molecule type" value="Genomic_DNA"/>
</dbReference>
<dbReference type="Gene3D" id="3.30.565.40">
    <property type="entry name" value="Fervidobacterium nodosum Rt17-B1 like"/>
    <property type="match status" value="1"/>
</dbReference>
<dbReference type="RefSeq" id="WP_380915439.1">
    <property type="nucleotide sequence ID" value="NZ_JBHTLS010000135.1"/>
</dbReference>
<proteinExistence type="predicted"/>
<dbReference type="Pfam" id="PF13739">
    <property type="entry name" value="PdaC"/>
    <property type="match status" value="1"/>
</dbReference>
<feature type="domain" description="Deacetylase PdaC" evidence="1">
    <location>
        <begin position="60"/>
        <end position="151"/>
    </location>
</feature>
<evidence type="ECO:0000259" key="1">
    <source>
        <dbReference type="Pfam" id="PF13739"/>
    </source>
</evidence>
<keyword evidence="3" id="KW-1185">Reference proteome</keyword>
<dbReference type="Proteomes" id="UP001597203">
    <property type="component" value="Unassembled WGS sequence"/>
</dbReference>
<gene>
    <name evidence="2" type="ORF">ACFQ24_20690</name>
</gene>
<protein>
    <submittedName>
        <fullName evidence="2">DUF4163 domain-containing protein</fullName>
    </submittedName>
</protein>
<reference evidence="3" key="1">
    <citation type="journal article" date="2019" name="Int. J. Syst. Evol. Microbiol.">
        <title>The Global Catalogue of Microorganisms (GCM) 10K type strain sequencing project: providing services to taxonomists for standard genome sequencing and annotation.</title>
        <authorList>
            <consortium name="The Broad Institute Genomics Platform"/>
            <consortium name="The Broad Institute Genome Sequencing Center for Infectious Disease"/>
            <person name="Wu L."/>
            <person name="Ma J."/>
        </authorList>
    </citation>
    <scope>NUCLEOTIDE SEQUENCE [LARGE SCALE GENOMIC DNA]</scope>
    <source>
        <strain evidence="3">CCUG 54329</strain>
    </source>
</reference>
<evidence type="ECO:0000313" key="2">
    <source>
        <dbReference type="EMBL" id="MFD1107291.1"/>
    </source>
</evidence>
<sequence>MRGGRSAWLAAAAIPLAACSPQQEDAPAGNAAVNAAASRYIDKMIGKPPPAPPAKAFRQEDKTDLLEFAYSYPAQAAVIPTLVAKFARQMESAKDGALKMAREDSASAKKSGYPFRPHSLSVEWTVAADTPRFLSLQSENYTYTGGAHGMTGYEVLLWDRARDREASVKALMTSEQAFKAAIAKPFCAELDKQRAEKRGAPVVRSGNVDFTACIDPMEQVLVPTSKDGKLIDSFTVVVGPYSAGPYAEGTYEVPVPVTAALRKAIKTEYQDGFVSSSPLPHSSPRP</sequence>
<dbReference type="InterPro" id="IPR025303">
    <property type="entry name" value="PdaC"/>
</dbReference>
<evidence type="ECO:0000313" key="3">
    <source>
        <dbReference type="Proteomes" id="UP001597203"/>
    </source>
</evidence>
<organism evidence="2 3">
    <name type="scientific">Sphingobium olei</name>
    <dbReference type="NCBI Taxonomy" id="420955"/>
    <lineage>
        <taxon>Bacteria</taxon>
        <taxon>Pseudomonadati</taxon>
        <taxon>Pseudomonadota</taxon>
        <taxon>Alphaproteobacteria</taxon>
        <taxon>Sphingomonadales</taxon>
        <taxon>Sphingomonadaceae</taxon>
        <taxon>Sphingobium</taxon>
    </lineage>
</organism>
<comment type="caution">
    <text evidence="2">The sequence shown here is derived from an EMBL/GenBank/DDBJ whole genome shotgun (WGS) entry which is preliminary data.</text>
</comment>
<accession>A0ABW3P3N7</accession>
<name>A0ABW3P3N7_9SPHN</name>